<evidence type="ECO:0000313" key="2">
    <source>
        <dbReference type="EMBL" id="EAR49838.1"/>
    </source>
</evidence>
<dbReference type="RefSeq" id="WP_007254731.1">
    <property type="nucleotide sequence ID" value="NZ_CH724107.1"/>
</dbReference>
<dbReference type="PROSITE" id="PS51257">
    <property type="entry name" value="PROKAR_LIPOPROTEIN"/>
    <property type="match status" value="1"/>
</dbReference>
<reference evidence="2 3" key="1">
    <citation type="journal article" date="2010" name="J. Bacteriol.">
        <title>Genome sequences of Oceanicola granulosus HTCC2516(T) and Oceanicola batsensis HTCC2597(TDelta).</title>
        <authorList>
            <person name="Thrash J.C."/>
            <person name="Cho J.C."/>
            <person name="Vergin K.L."/>
            <person name="Giovannoni S.J."/>
        </authorList>
    </citation>
    <scope>NUCLEOTIDE SEQUENCE [LARGE SCALE GENOMIC DNA]</scope>
    <source>
        <strain evidence="3">ATCC BAA-861 / DSM 15982 / KCTC 12143 / HTCC2516</strain>
    </source>
</reference>
<dbReference type="InterPro" id="IPR021323">
    <property type="entry name" value="DUF2927"/>
</dbReference>
<comment type="caution">
    <text evidence="2">The sequence shown here is derived from an EMBL/GenBank/DDBJ whole genome shotgun (WGS) entry which is preliminary data.</text>
</comment>
<dbReference type="eggNOG" id="ENOG502Z86E">
    <property type="taxonomic scope" value="Bacteria"/>
</dbReference>
<keyword evidence="1" id="KW-0732">Signal</keyword>
<dbReference type="Pfam" id="PF11150">
    <property type="entry name" value="DUF2927"/>
    <property type="match status" value="1"/>
</dbReference>
<feature type="chain" id="PRO_5004207143" description="Lipoprotein" evidence="1">
    <location>
        <begin position="23"/>
        <end position="324"/>
    </location>
</feature>
<evidence type="ECO:0008006" key="4">
    <source>
        <dbReference type="Google" id="ProtNLM"/>
    </source>
</evidence>
<feature type="signal peptide" evidence="1">
    <location>
        <begin position="1"/>
        <end position="22"/>
    </location>
</feature>
<gene>
    <name evidence="2" type="ORF">OG2516_06022</name>
</gene>
<dbReference type="HOGENOM" id="CLU_065792_0_0_5"/>
<evidence type="ECO:0000256" key="1">
    <source>
        <dbReference type="SAM" id="SignalP"/>
    </source>
</evidence>
<protein>
    <recommendedName>
        <fullName evidence="4">Lipoprotein</fullName>
    </recommendedName>
</protein>
<dbReference type="AlphaFoldDB" id="Q2CAY7"/>
<proteinExistence type="predicted"/>
<keyword evidence="3" id="KW-1185">Reference proteome</keyword>
<dbReference type="OrthoDB" id="3295600at2"/>
<dbReference type="STRING" id="314256.OG2516_06022"/>
<evidence type="ECO:0000313" key="3">
    <source>
        <dbReference type="Proteomes" id="UP000003635"/>
    </source>
</evidence>
<accession>Q2CAY7</accession>
<dbReference type="EMBL" id="AAOT01000045">
    <property type="protein sequence ID" value="EAR49838.1"/>
    <property type="molecule type" value="Genomic_DNA"/>
</dbReference>
<sequence length="324" mass="35427">MIRRAFLGAASFAGLAALGACSEVGAPAPVAEQPPVQTVAAPAPAPAPAPRRVQVPSADSVELASFYRRLEADLSVRGLLRRDGGGSDTPFTAAMLARNFEQIALYDEYVSENDELRARTTESRLRRWEMPVRFGVEFGDGVPVEQREADLENVRSYVARLARVTGHPMRYDESDANFHVLILTEDDRRNSANRLRELIPGITDGSIRAFQTRDRGTLCLVLAFSQGQSATYTRAVALIRAEHPELLRLSCIHEELAQGLGLANDSPTARPSIFNDDEEFALLTRHDELLLQMLYDDRLTPGMTAAEARPTVRAIAAELVGGGS</sequence>
<dbReference type="Proteomes" id="UP000003635">
    <property type="component" value="Unassembled WGS sequence"/>
</dbReference>
<name>Q2CAY7_OCEGH</name>
<organism evidence="2 3">
    <name type="scientific">Oceanicola granulosus (strain ATCC BAA-861 / DSM 15982 / KCTC 12143 / HTCC2516)</name>
    <dbReference type="NCBI Taxonomy" id="314256"/>
    <lineage>
        <taxon>Bacteria</taxon>
        <taxon>Pseudomonadati</taxon>
        <taxon>Pseudomonadota</taxon>
        <taxon>Alphaproteobacteria</taxon>
        <taxon>Rhodobacterales</taxon>
        <taxon>Roseobacteraceae</taxon>
        <taxon>Oceanicola</taxon>
    </lineage>
</organism>